<gene>
    <name evidence="2" type="ORF">B6N60_03245</name>
</gene>
<protein>
    <submittedName>
        <fullName evidence="2">Methyltransferase FkbM family</fullName>
    </submittedName>
</protein>
<dbReference type="AlphaFoldDB" id="A0A975Y5S3"/>
<accession>A0A975Y5S3</accession>
<dbReference type="PANTHER" id="PTHR34203:SF13">
    <property type="entry name" value="EXPRESSED PROTEIN"/>
    <property type="match status" value="1"/>
</dbReference>
<dbReference type="EMBL" id="CP021056">
    <property type="protein sequence ID" value="QXE24540.1"/>
    <property type="molecule type" value="Genomic_DNA"/>
</dbReference>
<dbReference type="PANTHER" id="PTHR34203">
    <property type="entry name" value="METHYLTRANSFERASE, FKBM FAMILY PROTEIN"/>
    <property type="match status" value="1"/>
</dbReference>
<dbReference type="InterPro" id="IPR029063">
    <property type="entry name" value="SAM-dependent_MTases_sf"/>
</dbReference>
<dbReference type="NCBIfam" id="TIGR01444">
    <property type="entry name" value="fkbM_fam"/>
    <property type="match status" value="1"/>
</dbReference>
<dbReference type="InterPro" id="IPR052514">
    <property type="entry name" value="SAM-dependent_MTase"/>
</dbReference>
<dbReference type="KEGG" id="rsin:B6N60_03245"/>
<dbReference type="SUPFAM" id="SSF53335">
    <property type="entry name" value="S-adenosyl-L-methionine-dependent methyltransferases"/>
    <property type="match status" value="1"/>
</dbReference>
<dbReference type="InterPro" id="IPR039498">
    <property type="entry name" value="NTP_transf_5"/>
</dbReference>
<keyword evidence="2" id="KW-0489">Methyltransferase</keyword>
<organism evidence="2 3">
    <name type="scientific">Richelia sinica FACHB-800</name>
    <dbReference type="NCBI Taxonomy" id="1357546"/>
    <lineage>
        <taxon>Bacteria</taxon>
        <taxon>Bacillati</taxon>
        <taxon>Cyanobacteriota</taxon>
        <taxon>Cyanophyceae</taxon>
        <taxon>Nostocales</taxon>
        <taxon>Nostocaceae</taxon>
        <taxon>Richelia</taxon>
    </lineage>
</organism>
<evidence type="ECO:0000259" key="1">
    <source>
        <dbReference type="Pfam" id="PF05050"/>
    </source>
</evidence>
<keyword evidence="2" id="KW-0808">Transferase</keyword>
<name>A0A975Y5S3_9NOST</name>
<keyword evidence="3" id="KW-1185">Reference proteome</keyword>
<dbReference type="GO" id="GO:0008168">
    <property type="term" value="F:methyltransferase activity"/>
    <property type="evidence" value="ECO:0007669"/>
    <property type="project" value="UniProtKB-KW"/>
</dbReference>
<reference evidence="2" key="1">
    <citation type="submission" date="2017-04" db="EMBL/GenBank/DDBJ databases">
        <title>Genome deletions in a multicellular cyanobacterial endosymbiont for morphological adaptation in marine diatoms.</title>
        <authorList>
            <person name="Wang Y."/>
            <person name="Gao H."/>
            <person name="Li R."/>
            <person name="Xu X."/>
        </authorList>
    </citation>
    <scope>NUCLEOTIDE SEQUENCE</scope>
    <source>
        <strain evidence="2">FACHB 800</strain>
    </source>
</reference>
<proteinExistence type="predicted"/>
<dbReference type="Pfam" id="PF05050">
    <property type="entry name" value="Methyltransf_21"/>
    <property type="match status" value="1"/>
</dbReference>
<evidence type="ECO:0000313" key="2">
    <source>
        <dbReference type="EMBL" id="QXE24540.1"/>
    </source>
</evidence>
<dbReference type="Pfam" id="PF14907">
    <property type="entry name" value="NTP_transf_5"/>
    <property type="match status" value="1"/>
</dbReference>
<dbReference type="RefSeq" id="WP_190601397.1">
    <property type="nucleotide sequence ID" value="NZ_CP021056.1"/>
</dbReference>
<dbReference type="Proteomes" id="UP000683511">
    <property type="component" value="Chromosome"/>
</dbReference>
<dbReference type="Gene3D" id="3.40.50.150">
    <property type="entry name" value="Vaccinia Virus protein VP39"/>
    <property type="match status" value="1"/>
</dbReference>
<dbReference type="Gene3D" id="3.30.460.40">
    <property type="match status" value="1"/>
</dbReference>
<dbReference type="InterPro" id="IPR006342">
    <property type="entry name" value="FkbM_mtfrase"/>
</dbReference>
<sequence>MTTLTPIFAQLPRVRTCAENEMLLCCSRTEMTHQDIERLNGLLKQQINWNYLIQTATRHGVMPLLYWNLSNSCPDAVPQTILAELRDSFQANAGLNLALSSELLNLLPLFEKEGISVIPYKGATLTALAYGNLTLRQFSDLDILVHQQHILKAEDLLIAHGYRPSADLGWEHQLVSKDGRVSVDLHHRLTPWDFSVKLNFDQLWKRCQPVTLAGKKALSFSPEDLLLILCIYVARDCWYERVRLVEICDIAEVIRVHRNIDWDWIMEEARQIGTQRILFLGLFLAHELLATELPQNVLQKIQKEQVINLLARQVCQWLFSDLSEVNNSAKTDERKAFYFNVRERKRDIIPLLTYRIYMLLAPNKADRRFISLPNSLSFLYYLVRPIRLITKQLFRAVKLLKRRIRARKLGITFKRCATFQVPDQIIFRGRIEQVSFPEERGLKSEFIDNLLDDCYQLEKLSQPILKILDIGGHVGLFSLAARNVFPQAIIHAYEPNPSMQKYIKNQIQIAKFEYFMEAVGSKPGKVFLNYDVESSRTRSQFSEKGDIPVVSLYQAITRLGGDVDLLKLDCEGAEWSIFEDKEAWQSVKNLTMEYHLWPDHTEEEIRSVIENLGFKIKSQIPRSDRTIGLIFASR</sequence>
<evidence type="ECO:0000313" key="3">
    <source>
        <dbReference type="Proteomes" id="UP000683511"/>
    </source>
</evidence>
<feature type="domain" description="Methyltransferase FkbM" evidence="1">
    <location>
        <begin position="469"/>
        <end position="616"/>
    </location>
</feature>
<dbReference type="GO" id="GO:0032259">
    <property type="term" value="P:methylation"/>
    <property type="evidence" value="ECO:0007669"/>
    <property type="project" value="UniProtKB-KW"/>
</dbReference>